<evidence type="ECO:0000313" key="4">
    <source>
        <dbReference type="EMBL" id="MBT9312006.1"/>
    </source>
</evidence>
<sequence length="395" mass="43877">MTTQFTTIATPNHPFEFQDGSTLGTAKMAWKSWGKLSPERDNVILLFPVLTTSHHASGFDAEGPGVKYWTPDCYYGWWDAFIGPNKALDTNRWWILCPSLLGGCYGSTGPACTNPKTGEIWGEGFPFPQISDLVNATVELLNRLGISQLHGVIGASFGGYLALDMALRYPQQVKNVMSIASGIRVTPAMQLANFQQATAIESHLAAQAHGASADTEDGDGLVLARMIAMQQYIVTEEVDTYCSQKVDKSLKKNGSFPLNQPLESWLLYQGKRFAQRFNAHSYLRLLHAWQNWKPGIDLQNPTALRSLKNCQHQNWLIFSIDSDACFPPVEQTLLANTLTASHIPNQLIKLSSRLGHDSFLREPDLYEPAMQHFLTTPLVNQPTTSISIPKYAFAK</sequence>
<evidence type="ECO:0000313" key="5">
    <source>
        <dbReference type="Proteomes" id="UP001196661"/>
    </source>
</evidence>
<comment type="function">
    <text evidence="2">Transfers an acetyl group from acetyl-CoA to L-homoserine, forming acetyl-L-homoserine.</text>
</comment>
<dbReference type="Gene3D" id="3.40.50.1820">
    <property type="entry name" value="alpha/beta hydrolase"/>
    <property type="match status" value="1"/>
</dbReference>
<dbReference type="InterPro" id="IPR029058">
    <property type="entry name" value="AB_hydrolase_fold"/>
</dbReference>
<dbReference type="EC" id="2.3.1.31" evidence="2"/>
<reference evidence="4 5" key="1">
    <citation type="journal article" date="2021" name="Mar. Drugs">
        <title>Genome Reduction and Secondary Metabolism of the Marine Sponge-Associated Cyanobacterium Leptothoe.</title>
        <authorList>
            <person name="Konstantinou D."/>
            <person name="Popin R.V."/>
            <person name="Fewer D.P."/>
            <person name="Sivonen K."/>
            <person name="Gkelis S."/>
        </authorList>
    </citation>
    <scope>NUCLEOTIDE SEQUENCE [LARGE SCALE GENOMIC DNA]</scope>
    <source>
        <strain evidence="4 5">TAU-MAC 1615</strain>
    </source>
</reference>
<keyword evidence="2" id="KW-0028">Amino-acid biosynthesis</keyword>
<keyword evidence="4" id="KW-0378">Hydrolase</keyword>
<feature type="active site" evidence="2">
    <location>
        <position position="356"/>
    </location>
</feature>
<accession>A0ABS5Y2G4</accession>
<feature type="binding site" evidence="2">
    <location>
        <position position="225"/>
    </location>
    <ligand>
        <name>substrate</name>
    </ligand>
</feature>
<evidence type="ECO:0000256" key="1">
    <source>
        <dbReference type="ARBA" id="ARBA00022679"/>
    </source>
</evidence>
<dbReference type="Gene3D" id="1.10.1740.110">
    <property type="match status" value="1"/>
</dbReference>
<proteinExistence type="inferred from homology"/>
<comment type="caution">
    <text evidence="2">Lacks conserved residue(s) required for the propagation of feature annotation.</text>
</comment>
<feature type="domain" description="AB hydrolase-1" evidence="3">
    <location>
        <begin position="74"/>
        <end position="360"/>
    </location>
</feature>
<dbReference type="PANTHER" id="PTHR32268:SF11">
    <property type="entry name" value="HOMOSERINE O-ACETYLTRANSFERASE"/>
    <property type="match status" value="1"/>
</dbReference>
<gene>
    <name evidence="2" type="primary">metXA</name>
    <name evidence="4" type="ORF">IXB28_07290</name>
</gene>
<dbReference type="GO" id="GO:0016787">
    <property type="term" value="F:hydrolase activity"/>
    <property type="evidence" value="ECO:0007669"/>
    <property type="project" value="UniProtKB-KW"/>
</dbReference>
<feature type="binding site" evidence="2">
    <location>
        <position position="357"/>
    </location>
    <ligand>
        <name>substrate</name>
    </ligand>
</feature>
<feature type="active site" description="Nucleophile" evidence="2">
    <location>
        <position position="156"/>
    </location>
</feature>
<organism evidence="4 5">
    <name type="scientific">Leptothoe kymatousa TAU-MAC 1615</name>
    <dbReference type="NCBI Taxonomy" id="2364775"/>
    <lineage>
        <taxon>Bacteria</taxon>
        <taxon>Bacillati</taxon>
        <taxon>Cyanobacteriota</taxon>
        <taxon>Cyanophyceae</taxon>
        <taxon>Nodosilineales</taxon>
        <taxon>Cymatolegaceae</taxon>
        <taxon>Leptothoe</taxon>
        <taxon>Leptothoe kymatousa</taxon>
    </lineage>
</organism>
<dbReference type="EMBL" id="JADOER010000004">
    <property type="protein sequence ID" value="MBT9312006.1"/>
    <property type="molecule type" value="Genomic_DNA"/>
</dbReference>
<dbReference type="InterPro" id="IPR008220">
    <property type="entry name" value="HAT_MetX-like"/>
</dbReference>
<dbReference type="Proteomes" id="UP001196661">
    <property type="component" value="Unassembled WGS sequence"/>
</dbReference>
<dbReference type="SUPFAM" id="SSF53474">
    <property type="entry name" value="alpha/beta-Hydrolases"/>
    <property type="match status" value="1"/>
</dbReference>
<comment type="similarity">
    <text evidence="2">Belongs to the AB hydrolase superfamily. MetX family.</text>
</comment>
<evidence type="ECO:0000259" key="3">
    <source>
        <dbReference type="Pfam" id="PF00561"/>
    </source>
</evidence>
<keyword evidence="1 2" id="KW-0808">Transferase</keyword>
<comment type="catalytic activity">
    <reaction evidence="2">
        <text>L-homoserine + acetyl-CoA = O-acetyl-L-homoserine + CoA</text>
        <dbReference type="Rhea" id="RHEA:13701"/>
        <dbReference type="ChEBI" id="CHEBI:57287"/>
        <dbReference type="ChEBI" id="CHEBI:57288"/>
        <dbReference type="ChEBI" id="CHEBI:57476"/>
        <dbReference type="ChEBI" id="CHEBI:57716"/>
        <dbReference type="EC" id="2.3.1.31"/>
    </reaction>
</comment>
<comment type="subunit">
    <text evidence="2">Homodimer.</text>
</comment>
<dbReference type="PANTHER" id="PTHR32268">
    <property type="entry name" value="HOMOSERINE O-ACETYLTRANSFERASE"/>
    <property type="match status" value="1"/>
</dbReference>
<name>A0ABS5Y2G4_9CYAN</name>
<comment type="pathway">
    <text evidence="2">Amino-acid biosynthesis; L-methionine biosynthesis via de novo pathway; O-acetyl-L-homoserine from L-homoserine: step 1/1.</text>
</comment>
<feature type="active site" evidence="2">
    <location>
        <position position="323"/>
    </location>
</feature>
<comment type="subcellular location">
    <subcellularLocation>
        <location evidence="2">Cytoplasm</location>
    </subcellularLocation>
</comment>
<dbReference type="RefSeq" id="WP_215617855.1">
    <property type="nucleotide sequence ID" value="NZ_JADOER010000004.1"/>
</dbReference>
<comment type="caution">
    <text evidence="4">The sequence shown here is derived from an EMBL/GenBank/DDBJ whole genome shotgun (WGS) entry which is preliminary data.</text>
</comment>
<keyword evidence="2" id="KW-0963">Cytoplasm</keyword>
<dbReference type="HAMAP" id="MF_00296">
    <property type="entry name" value="MetX_acyltransf"/>
    <property type="match status" value="1"/>
</dbReference>
<dbReference type="Pfam" id="PF00561">
    <property type="entry name" value="Abhydrolase_1"/>
    <property type="match status" value="1"/>
</dbReference>
<dbReference type="PIRSF" id="PIRSF000443">
    <property type="entry name" value="Homoser_Ac_trans"/>
    <property type="match status" value="1"/>
</dbReference>
<keyword evidence="5" id="KW-1185">Reference proteome</keyword>
<keyword evidence="2" id="KW-0012">Acyltransferase</keyword>
<protein>
    <recommendedName>
        <fullName evidence="2">Homoserine O-acetyltransferase</fullName>
        <shortName evidence="2">HAT</shortName>
        <ecNumber evidence="2">2.3.1.31</ecNumber>
    </recommendedName>
    <alternativeName>
        <fullName evidence="2">Homoserine transacetylase</fullName>
        <shortName evidence="2">HTA</shortName>
    </alternativeName>
</protein>
<evidence type="ECO:0000256" key="2">
    <source>
        <dbReference type="HAMAP-Rule" id="MF_00296"/>
    </source>
</evidence>
<keyword evidence="2" id="KW-0486">Methionine biosynthesis</keyword>
<dbReference type="InterPro" id="IPR000073">
    <property type="entry name" value="AB_hydrolase_1"/>
</dbReference>